<sequence>MFCACEKGHITIRTIKNDGLQLSLSPNLLPLILLPPYFAFFTQHVLNSYMEGDGQRRNFSLMKSGGGVDDGQPMRNKTVEKVKVKAT</sequence>
<organism evidence="1 2">
    <name type="scientific">Meloidogyne enterolobii</name>
    <name type="common">Root-knot nematode worm</name>
    <name type="synonym">Meloidogyne mayaguensis</name>
    <dbReference type="NCBI Taxonomy" id="390850"/>
    <lineage>
        <taxon>Eukaryota</taxon>
        <taxon>Metazoa</taxon>
        <taxon>Ecdysozoa</taxon>
        <taxon>Nematoda</taxon>
        <taxon>Chromadorea</taxon>
        <taxon>Rhabditida</taxon>
        <taxon>Tylenchina</taxon>
        <taxon>Tylenchomorpha</taxon>
        <taxon>Tylenchoidea</taxon>
        <taxon>Meloidogynidae</taxon>
        <taxon>Meloidogyninae</taxon>
        <taxon>Meloidogyne</taxon>
    </lineage>
</organism>
<name>A0ACB0XUY8_MELEN</name>
<evidence type="ECO:0000313" key="1">
    <source>
        <dbReference type="EMBL" id="CAK5018344.1"/>
    </source>
</evidence>
<gene>
    <name evidence="1" type="ORF">MENTE1834_LOCUS3797</name>
</gene>
<keyword evidence="2" id="KW-1185">Reference proteome</keyword>
<accession>A0ACB0XUY8</accession>
<evidence type="ECO:0000313" key="2">
    <source>
        <dbReference type="Proteomes" id="UP001497535"/>
    </source>
</evidence>
<dbReference type="Proteomes" id="UP001497535">
    <property type="component" value="Unassembled WGS sequence"/>
</dbReference>
<comment type="caution">
    <text evidence="1">The sequence shown here is derived from an EMBL/GenBank/DDBJ whole genome shotgun (WGS) entry which is preliminary data.</text>
</comment>
<proteinExistence type="predicted"/>
<dbReference type="EMBL" id="CAVMJV010000003">
    <property type="protein sequence ID" value="CAK5018344.1"/>
    <property type="molecule type" value="Genomic_DNA"/>
</dbReference>
<reference evidence="1" key="1">
    <citation type="submission" date="2023-11" db="EMBL/GenBank/DDBJ databases">
        <authorList>
            <person name="Poullet M."/>
        </authorList>
    </citation>
    <scope>NUCLEOTIDE SEQUENCE</scope>
    <source>
        <strain evidence="1">E1834</strain>
    </source>
</reference>
<protein>
    <submittedName>
        <fullName evidence="1">Uncharacterized protein</fullName>
    </submittedName>
</protein>